<dbReference type="EMBL" id="QGNA01000001">
    <property type="protein sequence ID" value="PWS38444.1"/>
    <property type="molecule type" value="Genomic_DNA"/>
</dbReference>
<evidence type="ECO:0000256" key="1">
    <source>
        <dbReference type="SAM" id="SignalP"/>
    </source>
</evidence>
<sequence length="201" mass="20497">MPKVMRRAVLAAGFAALASGPAGAQGAPALRLRGRILAFADGVLTVATREGGNAKVTLPENAPVSALRRATLAELVPGANLGVVAEPAGEGLRAVAVTLLPATATRQFQSEWDLTPGSSMNNGAVAAVMERAEGHELTLTINGRSVPVRVDERTALVRPVPATRADLREGAAVFVLATRGADGALTAVRVSVEKDGVAPPT</sequence>
<feature type="chain" id="PRO_5016419550" description="DUF5666 domain-containing protein" evidence="1">
    <location>
        <begin position="25"/>
        <end position="201"/>
    </location>
</feature>
<feature type="signal peptide" evidence="1">
    <location>
        <begin position="1"/>
        <end position="24"/>
    </location>
</feature>
<evidence type="ECO:0008006" key="4">
    <source>
        <dbReference type="Google" id="ProtNLM"/>
    </source>
</evidence>
<gene>
    <name evidence="2" type="ORF">DFH01_03945</name>
</gene>
<keyword evidence="1" id="KW-0732">Signal</keyword>
<keyword evidence="3" id="KW-1185">Reference proteome</keyword>
<accession>A0A317FH95</accession>
<proteinExistence type="predicted"/>
<reference evidence="3" key="1">
    <citation type="submission" date="2018-05" db="EMBL/GenBank/DDBJ databases">
        <authorList>
            <person name="Du Z."/>
            <person name="Wang X."/>
        </authorList>
    </citation>
    <scope>NUCLEOTIDE SEQUENCE [LARGE SCALE GENOMIC DNA]</scope>
    <source>
        <strain evidence="3">CQN31</strain>
    </source>
</reference>
<comment type="caution">
    <text evidence="2">The sequence shown here is derived from an EMBL/GenBank/DDBJ whole genome shotgun (WGS) entry which is preliminary data.</text>
</comment>
<protein>
    <recommendedName>
        <fullName evidence="4">DUF5666 domain-containing protein</fullName>
    </recommendedName>
</protein>
<dbReference type="RefSeq" id="WP_109869065.1">
    <property type="nucleotide sequence ID" value="NZ_QGNA01000001.1"/>
</dbReference>
<dbReference type="PROSITE" id="PS51318">
    <property type="entry name" value="TAT"/>
    <property type="match status" value="1"/>
</dbReference>
<dbReference type="AlphaFoldDB" id="A0A317FH95"/>
<dbReference type="InterPro" id="IPR006311">
    <property type="entry name" value="TAT_signal"/>
</dbReference>
<name>A0A317FH95_9PROT</name>
<dbReference type="OrthoDB" id="9799947at2"/>
<evidence type="ECO:0000313" key="2">
    <source>
        <dbReference type="EMBL" id="PWS38444.1"/>
    </source>
</evidence>
<organism evidence="2 3">
    <name type="scientific">Falsiroseomonas bella</name>
    <dbReference type="NCBI Taxonomy" id="2184016"/>
    <lineage>
        <taxon>Bacteria</taxon>
        <taxon>Pseudomonadati</taxon>
        <taxon>Pseudomonadota</taxon>
        <taxon>Alphaproteobacteria</taxon>
        <taxon>Acetobacterales</taxon>
        <taxon>Roseomonadaceae</taxon>
        <taxon>Falsiroseomonas</taxon>
    </lineage>
</organism>
<dbReference type="Proteomes" id="UP000245765">
    <property type="component" value="Unassembled WGS sequence"/>
</dbReference>
<evidence type="ECO:0000313" key="3">
    <source>
        <dbReference type="Proteomes" id="UP000245765"/>
    </source>
</evidence>